<dbReference type="SUPFAM" id="SSF49373">
    <property type="entry name" value="Invasin/intimin cell-adhesion fragments"/>
    <property type="match status" value="1"/>
</dbReference>
<name>G9YM65_FLAPL</name>
<feature type="compositionally biased region" description="Polar residues" evidence="1">
    <location>
        <begin position="12"/>
        <end position="22"/>
    </location>
</feature>
<dbReference type="Proteomes" id="UP000004459">
    <property type="component" value="Unassembled WGS sequence"/>
</dbReference>
<evidence type="ECO:0000313" key="2">
    <source>
        <dbReference type="EMBL" id="EHM54356.1"/>
    </source>
</evidence>
<feature type="region of interest" description="Disordered" evidence="1">
    <location>
        <begin position="1"/>
        <end position="22"/>
    </location>
</feature>
<dbReference type="Gene3D" id="2.60.40.1080">
    <property type="match status" value="1"/>
</dbReference>
<evidence type="ECO:0008006" key="4">
    <source>
        <dbReference type="Google" id="ProtNLM"/>
    </source>
</evidence>
<comment type="caution">
    <text evidence="2">The sequence shown here is derived from an EMBL/GenBank/DDBJ whole genome shotgun (WGS) entry which is preliminary data.</text>
</comment>
<evidence type="ECO:0000313" key="3">
    <source>
        <dbReference type="Proteomes" id="UP000004459"/>
    </source>
</evidence>
<reference evidence="2 3" key="1">
    <citation type="submission" date="2011-08" db="EMBL/GenBank/DDBJ databases">
        <authorList>
            <person name="Weinstock G."/>
            <person name="Sodergren E."/>
            <person name="Clifton S."/>
            <person name="Fulton L."/>
            <person name="Fulton B."/>
            <person name="Courtney L."/>
            <person name="Fronick C."/>
            <person name="Harrison M."/>
            <person name="Strong C."/>
            <person name="Farmer C."/>
            <person name="Delahaunty K."/>
            <person name="Markovic C."/>
            <person name="Hall O."/>
            <person name="Minx P."/>
            <person name="Tomlinson C."/>
            <person name="Mitreva M."/>
            <person name="Hou S."/>
            <person name="Chen J."/>
            <person name="Wollam A."/>
            <person name="Pepin K.H."/>
            <person name="Johnson M."/>
            <person name="Bhonagiri V."/>
            <person name="Zhang X."/>
            <person name="Suruliraj S."/>
            <person name="Warren W."/>
            <person name="Chinwalla A."/>
            <person name="Mardis E.R."/>
            <person name="Wilson R.K."/>
        </authorList>
    </citation>
    <scope>NUCLEOTIDE SEQUENCE [LARGE SCALE GENOMIC DNA]</scope>
    <source>
        <strain evidence="2 3">ATCC 29863</strain>
    </source>
</reference>
<dbReference type="EMBL" id="AGCK01000040">
    <property type="protein sequence ID" value="EHM54356.1"/>
    <property type="molecule type" value="Genomic_DNA"/>
</dbReference>
<gene>
    <name evidence="2" type="ORF">HMPREF0372_00586</name>
</gene>
<dbReference type="HOGENOM" id="CLU_651733_0_0_9"/>
<dbReference type="Pfam" id="PF26182">
    <property type="entry name" value="Ig_NUP210_5th"/>
    <property type="match status" value="1"/>
</dbReference>
<organism evidence="2 3">
    <name type="scientific">Flavonifractor plautii ATCC 29863</name>
    <dbReference type="NCBI Taxonomy" id="411475"/>
    <lineage>
        <taxon>Bacteria</taxon>
        <taxon>Bacillati</taxon>
        <taxon>Bacillota</taxon>
        <taxon>Clostridia</taxon>
        <taxon>Eubacteriales</taxon>
        <taxon>Oscillospiraceae</taxon>
        <taxon>Flavonifractor</taxon>
    </lineage>
</organism>
<dbReference type="InterPro" id="IPR008964">
    <property type="entry name" value="Invasin/intimin_cell_adhesion"/>
</dbReference>
<protein>
    <recommendedName>
        <fullName evidence="4">Bacterial group 2 Ig-like protein</fullName>
    </recommendedName>
</protein>
<dbReference type="AlphaFoldDB" id="G9YM65"/>
<sequence>MPFMQRRPVIQRDSNTPSGTGLQHQYMADPAKQHLRSMAQYATDFFEAQVQGLEDDDAWKAGWYKIRTAAHFSSLNTSNMSHDDDWRVVYFERPDIDYIRPGTKFWFWNNCWLADNPANIASVSGNALVKRCNAVWNSLDYFGNIVSEPMVITRPNTMANANTDTETMKLADSYMDCIMQANPWTIQNLKNNTRMILGTSGFAVRGLSDYIREFTDQQDSVRVLRFSLYYQEPTERDDMKHQVADGLAFSWIVNVTGPRSIQAGEHVSLVPSSIRNGEAVADTIAVTYLWSSRSPEIATVDENGVVTGMVNGQVIIRCTLKENPSIFTDTVLEVQDAPTGLHWATDVPRNIPAYQSRKLAVAGEQGPVEWSFSGPDQNCYTAQIVGAQSAISCYYPSPVPLTVSITDGTATLTAEIKLTGS</sequence>
<dbReference type="PATRIC" id="fig|411475.3.peg.499"/>
<accession>G9YM65</accession>
<proteinExistence type="predicted"/>
<evidence type="ECO:0000256" key="1">
    <source>
        <dbReference type="SAM" id="MobiDB-lite"/>
    </source>
</evidence>